<gene>
    <name evidence="7" type="ORF">CONCODRAFT_14183</name>
</gene>
<dbReference type="Pfam" id="PF00001">
    <property type="entry name" value="7tm_1"/>
    <property type="match status" value="1"/>
</dbReference>
<dbReference type="SUPFAM" id="SSF81321">
    <property type="entry name" value="Family A G protein-coupled receptor-like"/>
    <property type="match status" value="1"/>
</dbReference>
<feature type="transmembrane region" description="Helical" evidence="5">
    <location>
        <begin position="48"/>
        <end position="75"/>
    </location>
</feature>
<keyword evidence="8" id="KW-1185">Reference proteome</keyword>
<evidence type="ECO:0000259" key="6">
    <source>
        <dbReference type="PROSITE" id="PS50262"/>
    </source>
</evidence>
<keyword evidence="2 5" id="KW-0812">Transmembrane</keyword>
<feature type="transmembrane region" description="Helical" evidence="5">
    <location>
        <begin position="95"/>
        <end position="113"/>
    </location>
</feature>
<dbReference type="InterPro" id="IPR017452">
    <property type="entry name" value="GPCR_Rhodpsn_7TM"/>
</dbReference>
<evidence type="ECO:0000256" key="3">
    <source>
        <dbReference type="ARBA" id="ARBA00022989"/>
    </source>
</evidence>
<keyword evidence="4 5" id="KW-0472">Membrane</keyword>
<name>A0A137NPH6_CONC2</name>
<dbReference type="CDD" id="cd00637">
    <property type="entry name" value="7tm_classA_rhodopsin-like"/>
    <property type="match status" value="1"/>
</dbReference>
<accession>A0A137NPH6</accession>
<dbReference type="Gene3D" id="1.20.1070.10">
    <property type="entry name" value="Rhodopsin 7-helix transmembrane proteins"/>
    <property type="match status" value="1"/>
</dbReference>
<reference evidence="7 8" key="1">
    <citation type="journal article" date="2015" name="Genome Biol. Evol.">
        <title>Phylogenomic analyses indicate that early fungi evolved digesting cell walls of algal ancestors of land plants.</title>
        <authorList>
            <person name="Chang Y."/>
            <person name="Wang S."/>
            <person name="Sekimoto S."/>
            <person name="Aerts A.L."/>
            <person name="Choi C."/>
            <person name="Clum A."/>
            <person name="LaButti K.M."/>
            <person name="Lindquist E.A."/>
            <person name="Yee Ngan C."/>
            <person name="Ohm R.A."/>
            <person name="Salamov A.A."/>
            <person name="Grigoriev I.V."/>
            <person name="Spatafora J.W."/>
            <person name="Berbee M.L."/>
        </authorList>
    </citation>
    <scope>NUCLEOTIDE SEQUENCE [LARGE SCALE GENOMIC DNA]</scope>
    <source>
        <strain evidence="7 8">NRRL 28638</strain>
    </source>
</reference>
<keyword evidence="7" id="KW-0675">Receptor</keyword>
<proteinExistence type="predicted"/>
<evidence type="ECO:0000256" key="2">
    <source>
        <dbReference type="ARBA" id="ARBA00022692"/>
    </source>
</evidence>
<dbReference type="Proteomes" id="UP000070444">
    <property type="component" value="Unassembled WGS sequence"/>
</dbReference>
<organism evidence="7 8">
    <name type="scientific">Conidiobolus coronatus (strain ATCC 28846 / CBS 209.66 / NRRL 28638)</name>
    <name type="common">Delacroixia coronata</name>
    <dbReference type="NCBI Taxonomy" id="796925"/>
    <lineage>
        <taxon>Eukaryota</taxon>
        <taxon>Fungi</taxon>
        <taxon>Fungi incertae sedis</taxon>
        <taxon>Zoopagomycota</taxon>
        <taxon>Entomophthoromycotina</taxon>
        <taxon>Entomophthoromycetes</taxon>
        <taxon>Entomophthorales</taxon>
        <taxon>Ancylistaceae</taxon>
        <taxon>Conidiobolus</taxon>
    </lineage>
</organism>
<comment type="subcellular location">
    <subcellularLocation>
        <location evidence="1">Membrane</location>
    </subcellularLocation>
</comment>
<evidence type="ECO:0000256" key="4">
    <source>
        <dbReference type="ARBA" id="ARBA00023136"/>
    </source>
</evidence>
<evidence type="ECO:0000256" key="1">
    <source>
        <dbReference type="ARBA" id="ARBA00004370"/>
    </source>
</evidence>
<dbReference type="InterPro" id="IPR000276">
    <property type="entry name" value="GPCR_Rhodpsn"/>
</dbReference>
<dbReference type="GO" id="GO:0004930">
    <property type="term" value="F:G protein-coupled receptor activity"/>
    <property type="evidence" value="ECO:0007669"/>
    <property type="project" value="InterPro"/>
</dbReference>
<feature type="domain" description="G-protein coupled receptors family 1 profile" evidence="6">
    <location>
        <begin position="28"/>
        <end position="283"/>
    </location>
</feature>
<keyword evidence="3 5" id="KW-1133">Transmembrane helix</keyword>
<feature type="transmembrane region" description="Helical" evidence="5">
    <location>
        <begin position="12"/>
        <end position="36"/>
    </location>
</feature>
<feature type="transmembrane region" description="Helical" evidence="5">
    <location>
        <begin position="228"/>
        <end position="246"/>
    </location>
</feature>
<evidence type="ECO:0000313" key="8">
    <source>
        <dbReference type="Proteomes" id="UP000070444"/>
    </source>
</evidence>
<feature type="transmembrane region" description="Helical" evidence="5">
    <location>
        <begin position="125"/>
        <end position="145"/>
    </location>
</feature>
<feature type="transmembrane region" description="Helical" evidence="5">
    <location>
        <begin position="178"/>
        <end position="199"/>
    </location>
</feature>
<feature type="transmembrane region" description="Helical" evidence="5">
    <location>
        <begin position="266"/>
        <end position="286"/>
    </location>
</feature>
<evidence type="ECO:0000313" key="7">
    <source>
        <dbReference type="EMBL" id="KXN64639.1"/>
    </source>
</evidence>
<dbReference type="EMBL" id="KQ965330">
    <property type="protein sequence ID" value="KXN64639.1"/>
    <property type="molecule type" value="Genomic_DNA"/>
</dbReference>
<dbReference type="AlphaFoldDB" id="A0A137NPH6"/>
<protein>
    <submittedName>
        <fullName evidence="7">Family A G protein-coupled receptor-like protein</fullName>
    </submittedName>
</protein>
<sequence length="311" mass="35890">MLDINDLDFIRYFFNSIFLLFSVIMIPLNLIILYILKFKCEFKRTEITLMFILSIVELFSGFSLFVIPLCLIIIGKPFFEKGSATCQFAVVSYNILIRTGVCIVCIISVMRYLVVCHNIRLPKWIWLTITTVCLSPIIGTFSYTISVMDGRPSPSYIQCGGLGNGTEVANTLQIFGGVYMAIQAWLITVAYLLICYNVYKKLNTVLKEAKMSDDRETCTSLYRQRNNLFGQVALIIWVYNITYMFSYVTQVLKVTIGYKRTPFLDAVVMMMIMFPCLCNPIVTLSFQPEVKCEFQALMVRFWARMKAFFHR</sequence>
<evidence type="ECO:0000256" key="5">
    <source>
        <dbReference type="SAM" id="Phobius"/>
    </source>
</evidence>
<dbReference type="GO" id="GO:0016020">
    <property type="term" value="C:membrane"/>
    <property type="evidence" value="ECO:0007669"/>
    <property type="project" value="UniProtKB-SubCell"/>
</dbReference>
<dbReference type="PROSITE" id="PS50262">
    <property type="entry name" value="G_PROTEIN_RECEP_F1_2"/>
    <property type="match status" value="1"/>
</dbReference>